<dbReference type="PANTHER" id="PTHR13943">
    <property type="entry name" value="HRAS-LIKE SUPPRESSOR - RELATED"/>
    <property type="match status" value="1"/>
</dbReference>
<organism evidence="6 7">
    <name type="scientific">Ficedula albicollis</name>
    <name type="common">Collared flycatcher</name>
    <name type="synonym">Muscicapa albicollis</name>
    <dbReference type="NCBI Taxonomy" id="59894"/>
    <lineage>
        <taxon>Eukaryota</taxon>
        <taxon>Metazoa</taxon>
        <taxon>Chordata</taxon>
        <taxon>Craniata</taxon>
        <taxon>Vertebrata</taxon>
        <taxon>Euteleostomi</taxon>
        <taxon>Archelosauria</taxon>
        <taxon>Archosauria</taxon>
        <taxon>Dinosauria</taxon>
        <taxon>Saurischia</taxon>
        <taxon>Theropoda</taxon>
        <taxon>Coelurosauria</taxon>
        <taxon>Aves</taxon>
        <taxon>Neognathae</taxon>
        <taxon>Neoaves</taxon>
        <taxon>Telluraves</taxon>
        <taxon>Australaves</taxon>
        <taxon>Passeriformes</taxon>
        <taxon>Muscicapidae</taxon>
        <taxon>Ficedula</taxon>
    </lineage>
</organism>
<dbReference type="GO" id="GO:0005737">
    <property type="term" value="C:cytoplasm"/>
    <property type="evidence" value="ECO:0007669"/>
    <property type="project" value="TreeGrafter"/>
</dbReference>
<dbReference type="GeneTree" id="ENSGT00940000162660"/>
<keyword evidence="4" id="KW-0443">Lipid metabolism</keyword>
<proteinExistence type="inferred from homology"/>
<evidence type="ECO:0000256" key="4">
    <source>
        <dbReference type="ARBA" id="ARBA00023098"/>
    </source>
</evidence>
<feature type="domain" description="LRAT" evidence="5">
    <location>
        <begin position="1"/>
        <end position="110"/>
    </location>
</feature>
<sequence>GFEGAREGLPACLISSLPSSGDNYPPTSAISVSLVTRRAKVKKHLLEDAVGNDDWAVNNKYDHYREPFPVEEIIRRAESQIGKVVLYRLFYKNCEHFVTEVRYGEGVSEQVTIALRSFHNVSTAATVTGLVALNFVPCGPLVAAVGLGTGACVAFAANRVAHRRICAKFKMAGKYILEEMCC</sequence>
<dbReference type="Proteomes" id="UP000016665">
    <property type="component" value="Unplaced"/>
</dbReference>
<accession>A0A803VM93</accession>
<dbReference type="InterPro" id="IPR007053">
    <property type="entry name" value="LRAT_dom"/>
</dbReference>
<dbReference type="GO" id="GO:0070292">
    <property type="term" value="P:N-acylphosphatidylethanolamine metabolic process"/>
    <property type="evidence" value="ECO:0007669"/>
    <property type="project" value="TreeGrafter"/>
</dbReference>
<evidence type="ECO:0000259" key="5">
    <source>
        <dbReference type="PROSITE" id="PS51934"/>
    </source>
</evidence>
<keyword evidence="3" id="KW-0378">Hydrolase</keyword>
<evidence type="ECO:0000256" key="3">
    <source>
        <dbReference type="ARBA" id="ARBA00022801"/>
    </source>
</evidence>
<dbReference type="GO" id="GO:0008970">
    <property type="term" value="F:phospholipase A1 activity"/>
    <property type="evidence" value="ECO:0007669"/>
    <property type="project" value="TreeGrafter"/>
</dbReference>
<dbReference type="Ensembl" id="ENSFALT00000026779.1">
    <property type="protein sequence ID" value="ENSFALP00000023849.1"/>
    <property type="gene ID" value="ENSFALG00000023323.1"/>
</dbReference>
<dbReference type="GO" id="GO:0016410">
    <property type="term" value="F:N-acyltransferase activity"/>
    <property type="evidence" value="ECO:0007669"/>
    <property type="project" value="TreeGrafter"/>
</dbReference>
<dbReference type="InterPro" id="IPR051496">
    <property type="entry name" value="H-rev107_PLA/AT"/>
</dbReference>
<protein>
    <recommendedName>
        <fullName evidence="5">LRAT domain-containing protein</fullName>
    </recommendedName>
</protein>
<evidence type="ECO:0000256" key="1">
    <source>
        <dbReference type="ARBA" id="ARBA00007824"/>
    </source>
</evidence>
<comment type="similarity">
    <text evidence="1">Belongs to the H-rev107 family.</text>
</comment>
<keyword evidence="2" id="KW-0808">Transferase</keyword>
<dbReference type="PROSITE" id="PS51934">
    <property type="entry name" value="LRAT"/>
    <property type="match status" value="1"/>
</dbReference>
<evidence type="ECO:0000313" key="6">
    <source>
        <dbReference type="Ensembl" id="ENSFALP00000023849.1"/>
    </source>
</evidence>
<evidence type="ECO:0000313" key="7">
    <source>
        <dbReference type="Proteomes" id="UP000016665"/>
    </source>
</evidence>
<dbReference type="AlphaFoldDB" id="A0A803VM93"/>
<reference evidence="6" key="2">
    <citation type="submission" date="2025-09" db="UniProtKB">
        <authorList>
            <consortium name="Ensembl"/>
        </authorList>
    </citation>
    <scope>IDENTIFICATION</scope>
</reference>
<dbReference type="PANTHER" id="PTHR13943:SF77">
    <property type="entry name" value="LRAT DOMAIN-CONTAINING PROTEIN"/>
    <property type="match status" value="1"/>
</dbReference>
<dbReference type="Pfam" id="PF04970">
    <property type="entry name" value="LRAT"/>
    <property type="match status" value="1"/>
</dbReference>
<keyword evidence="7" id="KW-1185">Reference proteome</keyword>
<dbReference type="Gene3D" id="3.90.1720.10">
    <property type="entry name" value="endopeptidase domain like (from Nostoc punctiforme)"/>
    <property type="match status" value="1"/>
</dbReference>
<name>A0A803VM93_FICAL</name>
<dbReference type="GO" id="GO:0004623">
    <property type="term" value="F:phospholipase A2 activity"/>
    <property type="evidence" value="ECO:0007669"/>
    <property type="project" value="TreeGrafter"/>
</dbReference>
<evidence type="ECO:0000256" key="2">
    <source>
        <dbReference type="ARBA" id="ARBA00022679"/>
    </source>
</evidence>
<reference evidence="6" key="1">
    <citation type="submission" date="2025-08" db="UniProtKB">
        <authorList>
            <consortium name="Ensembl"/>
        </authorList>
    </citation>
    <scope>IDENTIFICATION</scope>
</reference>